<evidence type="ECO:0000256" key="2">
    <source>
        <dbReference type="ARBA" id="ARBA00016066"/>
    </source>
</evidence>
<accession>A0A835HAJ1</accession>
<dbReference type="InterPro" id="IPR026000">
    <property type="entry name" value="Apc5_dom"/>
</dbReference>
<dbReference type="PANTHER" id="PTHR12830:SF9">
    <property type="entry name" value="ANAPHASE-PROMOTING COMPLEX SUBUNIT 5"/>
    <property type="match status" value="1"/>
</dbReference>
<dbReference type="AlphaFoldDB" id="A0A835HAJ1"/>
<reference evidence="8 9" key="1">
    <citation type="submission" date="2020-10" db="EMBL/GenBank/DDBJ databases">
        <title>The Coptis chinensis genome and diversification of protoberbering-type alkaloids.</title>
        <authorList>
            <person name="Wang B."/>
            <person name="Shu S."/>
            <person name="Song C."/>
            <person name="Liu Y."/>
        </authorList>
    </citation>
    <scope>NUCLEOTIDE SEQUENCE [LARGE SCALE GENOMIC DNA]</scope>
    <source>
        <strain evidence="8">HL-2020</strain>
        <tissue evidence="8">Leaf</tissue>
    </source>
</reference>
<evidence type="ECO:0000256" key="1">
    <source>
        <dbReference type="ARBA" id="ARBA00007450"/>
    </source>
</evidence>
<proteinExistence type="inferred from homology"/>
<dbReference type="GO" id="GO:0070979">
    <property type="term" value="P:protein K11-linked ubiquitination"/>
    <property type="evidence" value="ECO:0007669"/>
    <property type="project" value="TreeGrafter"/>
</dbReference>
<keyword evidence="5" id="KW-0833">Ubl conjugation pathway</keyword>
<evidence type="ECO:0000256" key="3">
    <source>
        <dbReference type="ARBA" id="ARBA00022618"/>
    </source>
</evidence>
<keyword evidence="3" id="KW-0132">Cell division</keyword>
<name>A0A835HAJ1_9MAGN</name>
<sequence length="762" mass="84689">MAGKSNVGFRITPHKVSVCILLQLYAPPEQVLVPFPFSTVSQHNRLGLFLLTLTKACDNFLEQKLDELLNELDEIGGVLNQWLTEHLMHHLSSFKSPDDLFNFFSTLRGMLGSPDSTVMDDQIILDPNSQLGVFLRRCLLAFNQLSFEGVCHLLTNIGIYTKEASSSHDSRDEDDSNNDLEELVDCEDMDLAHYGFEEIIEESEGRTRGRESSMFHIHVPRTLLEMVEGQPWGDWKTALSKRHASSFPLSAFEAILKQLQRLAPELPRVHYLRYLNSLYHDDYPASIENLHSYFDYSAGEEGVDIAPSSSPSMSFGKYETALLCLGMMHSHFGHPKQALEKNDDTCLSYALTAICNLLSDIGISSATGIIGSSYSPITSFASSLAIQQQLLELLTRSLKRAENLKLTRLVASNRLAMAKFELLHVKRSLLSFGPKSSTKLRTCPSNVIKVGVDGAAVTVNGAFSSAWLKNLRKPNSSSVLLQGNELGSGCESFHFGGQPSPIPGSLLQLSVSTFKHSPPQLIYLLLISTKEIPLVSDQITIPKEWVKFYPRRLNALIHSACFADASNVCVYLYQFCRREFAYIKLIRHLSIFKGHKEAFSALKVAEDKFLSVTKSGIQMLKLQLLHDRFASVSFSLSSSWQSVAHSLFCMCYKFNLQVEHAISLLLLAEIHKKAGNAVLGISYALASLSFCQSLNLDLLEASTTLMLGELWLSLGSNHAKRALNLVHKALPMIFGHGGLELRAQANVAVMKMLLVDSSFSSR</sequence>
<dbReference type="CDD" id="cd16270">
    <property type="entry name" value="Apc5_N"/>
    <property type="match status" value="1"/>
</dbReference>
<comment type="similarity">
    <text evidence="1">Belongs to the APC5 family.</text>
</comment>
<gene>
    <name evidence="8" type="ORF">IFM89_022935</name>
</gene>
<evidence type="ECO:0000256" key="6">
    <source>
        <dbReference type="ARBA" id="ARBA00023306"/>
    </source>
</evidence>
<evidence type="ECO:0000259" key="7">
    <source>
        <dbReference type="Pfam" id="PF12862"/>
    </source>
</evidence>
<dbReference type="GO" id="GO:0045842">
    <property type="term" value="P:positive regulation of mitotic metaphase/anaphase transition"/>
    <property type="evidence" value="ECO:0007669"/>
    <property type="project" value="TreeGrafter"/>
</dbReference>
<keyword evidence="6" id="KW-0131">Cell cycle</keyword>
<dbReference type="Pfam" id="PF12862">
    <property type="entry name" value="ANAPC5"/>
    <property type="match status" value="1"/>
</dbReference>
<organism evidence="8 9">
    <name type="scientific">Coptis chinensis</name>
    <dbReference type="NCBI Taxonomy" id="261450"/>
    <lineage>
        <taxon>Eukaryota</taxon>
        <taxon>Viridiplantae</taxon>
        <taxon>Streptophyta</taxon>
        <taxon>Embryophyta</taxon>
        <taxon>Tracheophyta</taxon>
        <taxon>Spermatophyta</taxon>
        <taxon>Magnoliopsida</taxon>
        <taxon>Ranunculales</taxon>
        <taxon>Ranunculaceae</taxon>
        <taxon>Coptidoideae</taxon>
        <taxon>Coptis</taxon>
    </lineage>
</organism>
<keyword evidence="9" id="KW-1185">Reference proteome</keyword>
<protein>
    <recommendedName>
        <fullName evidence="2">Anaphase-promoting complex subunit 5</fullName>
    </recommendedName>
</protein>
<evidence type="ECO:0000313" key="8">
    <source>
        <dbReference type="EMBL" id="KAF9593443.1"/>
    </source>
</evidence>
<dbReference type="GO" id="GO:0005680">
    <property type="term" value="C:anaphase-promoting complex"/>
    <property type="evidence" value="ECO:0007669"/>
    <property type="project" value="InterPro"/>
</dbReference>
<evidence type="ECO:0000313" key="9">
    <source>
        <dbReference type="Proteomes" id="UP000631114"/>
    </source>
</evidence>
<dbReference type="Proteomes" id="UP000631114">
    <property type="component" value="Unassembled WGS sequence"/>
</dbReference>
<keyword evidence="4" id="KW-0498">Mitosis</keyword>
<evidence type="ECO:0000256" key="5">
    <source>
        <dbReference type="ARBA" id="ARBA00022786"/>
    </source>
</evidence>
<dbReference type="EMBL" id="JADFTS010000008">
    <property type="protein sequence ID" value="KAF9593443.1"/>
    <property type="molecule type" value="Genomic_DNA"/>
</dbReference>
<dbReference type="GO" id="GO:0031145">
    <property type="term" value="P:anaphase-promoting complex-dependent catabolic process"/>
    <property type="evidence" value="ECO:0007669"/>
    <property type="project" value="TreeGrafter"/>
</dbReference>
<dbReference type="PANTHER" id="PTHR12830">
    <property type="entry name" value="ANAPHASE-PROMOTING COMPLEX SUBUNIT 5"/>
    <property type="match status" value="1"/>
</dbReference>
<dbReference type="OrthoDB" id="2504561at2759"/>
<dbReference type="GO" id="GO:0051301">
    <property type="term" value="P:cell division"/>
    <property type="evidence" value="ECO:0007669"/>
    <property type="project" value="UniProtKB-KW"/>
</dbReference>
<comment type="caution">
    <text evidence="8">The sequence shown here is derived from an EMBL/GenBank/DDBJ whole genome shotgun (WGS) entry which is preliminary data.</text>
</comment>
<evidence type="ECO:0000256" key="4">
    <source>
        <dbReference type="ARBA" id="ARBA00022776"/>
    </source>
</evidence>
<dbReference type="InterPro" id="IPR037679">
    <property type="entry name" value="Apc5"/>
</dbReference>
<feature type="domain" description="Anaphase-promoting complex subunit 5" evidence="7">
    <location>
        <begin position="270"/>
        <end position="359"/>
    </location>
</feature>